<dbReference type="InterPro" id="IPR036388">
    <property type="entry name" value="WH-like_DNA-bd_sf"/>
</dbReference>
<evidence type="ECO:0000313" key="6">
    <source>
        <dbReference type="EMBL" id="HCT15694.1"/>
    </source>
</evidence>
<dbReference type="Gene3D" id="1.10.10.10">
    <property type="entry name" value="Winged helix-like DNA-binding domain superfamily/Winged helix DNA-binding domain"/>
    <property type="match status" value="1"/>
</dbReference>
<gene>
    <name evidence="6" type="ORF">DIW82_13170</name>
</gene>
<dbReference type="EMBL" id="DQID01000336">
    <property type="protein sequence ID" value="HCT15694.1"/>
    <property type="molecule type" value="Genomic_DNA"/>
</dbReference>
<dbReference type="PRINTS" id="PR00598">
    <property type="entry name" value="HTHMARR"/>
</dbReference>
<dbReference type="SMART" id="SM00347">
    <property type="entry name" value="HTH_MARR"/>
    <property type="match status" value="1"/>
</dbReference>
<reference evidence="6 7" key="1">
    <citation type="journal article" date="2018" name="Nat. Biotechnol.">
        <title>A standardized bacterial taxonomy based on genome phylogeny substantially revises the tree of life.</title>
        <authorList>
            <person name="Parks D.H."/>
            <person name="Chuvochina M."/>
            <person name="Waite D.W."/>
            <person name="Rinke C."/>
            <person name="Skarshewski A."/>
            <person name="Chaumeil P.A."/>
            <person name="Hugenholtz P."/>
        </authorList>
    </citation>
    <scope>NUCLEOTIDE SEQUENCE [LARGE SCALE GENOMIC DNA]</scope>
    <source>
        <strain evidence="6">UBA11247</strain>
    </source>
</reference>
<dbReference type="STRING" id="863239.GCA_000213935_00573"/>
<dbReference type="Proteomes" id="UP000261739">
    <property type="component" value="Unassembled WGS sequence"/>
</dbReference>
<dbReference type="GO" id="GO:0006950">
    <property type="term" value="P:response to stress"/>
    <property type="evidence" value="ECO:0007669"/>
    <property type="project" value="TreeGrafter"/>
</dbReference>
<evidence type="ECO:0000256" key="3">
    <source>
        <dbReference type="ARBA" id="ARBA00023163"/>
    </source>
</evidence>
<evidence type="ECO:0000259" key="5">
    <source>
        <dbReference type="PROSITE" id="PS50995"/>
    </source>
</evidence>
<feature type="compositionally biased region" description="Basic residues" evidence="4">
    <location>
        <begin position="170"/>
        <end position="179"/>
    </location>
</feature>
<dbReference type="RefSeq" id="WP_273053303.1">
    <property type="nucleotide sequence ID" value="NZ_DAITTW010000059.1"/>
</dbReference>
<dbReference type="InterPro" id="IPR000835">
    <property type="entry name" value="HTH_MarR-typ"/>
</dbReference>
<keyword evidence="2" id="KW-0238">DNA-binding</keyword>
<feature type="compositionally biased region" description="Basic and acidic residues" evidence="4">
    <location>
        <begin position="160"/>
        <end position="169"/>
    </location>
</feature>
<keyword evidence="1" id="KW-0805">Transcription regulation</keyword>
<dbReference type="PROSITE" id="PS01117">
    <property type="entry name" value="HTH_MARR_1"/>
    <property type="match status" value="1"/>
</dbReference>
<dbReference type="Pfam" id="PF01047">
    <property type="entry name" value="MarR"/>
    <property type="match status" value="1"/>
</dbReference>
<feature type="compositionally biased region" description="Gly residues" evidence="4">
    <location>
        <begin position="188"/>
        <end position="212"/>
    </location>
</feature>
<sequence>MTDNNFDSSSDSDFDGNLGDGATPAPDLTDRVTRLAMLLRHADMASHPGHPFGGVRAGQGRVLHVLSLRSPMPQRELAYMLGVRPQSLSEVLGKLESAGFITRERDTTDRRTFLVDLTDTGRDAAGSSPATEDPFDVLDADEQQALSDMLSRVTTALREKFPDLPERPHGRGPHGHGGHGGHDHGPHGHGGPGFDGARGGHGGRGGRGGHGGHGGRGHGHGPTGTAMDMADGWARRMRGRGFGRGFGQGFGRGFGLA</sequence>
<comment type="caution">
    <text evidence="6">The sequence shown here is derived from an EMBL/GenBank/DDBJ whole genome shotgun (WGS) entry which is preliminary data.</text>
</comment>
<dbReference type="SUPFAM" id="SSF46785">
    <property type="entry name" value="Winged helix' DNA-binding domain"/>
    <property type="match status" value="1"/>
</dbReference>
<dbReference type="PANTHER" id="PTHR33164:SF43">
    <property type="entry name" value="HTH-TYPE TRANSCRIPTIONAL REPRESSOR YETL"/>
    <property type="match status" value="1"/>
</dbReference>
<dbReference type="GO" id="GO:0003700">
    <property type="term" value="F:DNA-binding transcription factor activity"/>
    <property type="evidence" value="ECO:0007669"/>
    <property type="project" value="InterPro"/>
</dbReference>
<dbReference type="InterPro" id="IPR023187">
    <property type="entry name" value="Tscrpt_reg_MarR-type_CS"/>
</dbReference>
<evidence type="ECO:0000313" key="7">
    <source>
        <dbReference type="Proteomes" id="UP000261739"/>
    </source>
</evidence>
<feature type="region of interest" description="Disordered" evidence="4">
    <location>
        <begin position="1"/>
        <end position="27"/>
    </location>
</feature>
<dbReference type="InterPro" id="IPR036390">
    <property type="entry name" value="WH_DNA-bd_sf"/>
</dbReference>
<organism evidence="6 7">
    <name type="scientific">Corynebacterium nuruki</name>
    <dbReference type="NCBI Taxonomy" id="1032851"/>
    <lineage>
        <taxon>Bacteria</taxon>
        <taxon>Bacillati</taxon>
        <taxon>Actinomycetota</taxon>
        <taxon>Actinomycetes</taxon>
        <taxon>Mycobacteriales</taxon>
        <taxon>Corynebacteriaceae</taxon>
        <taxon>Corynebacterium</taxon>
    </lineage>
</organism>
<evidence type="ECO:0000256" key="1">
    <source>
        <dbReference type="ARBA" id="ARBA00023015"/>
    </source>
</evidence>
<evidence type="ECO:0000256" key="2">
    <source>
        <dbReference type="ARBA" id="ARBA00023125"/>
    </source>
</evidence>
<accession>A0A3D4T2C8</accession>
<feature type="compositionally biased region" description="Low complexity" evidence="4">
    <location>
        <begin position="1"/>
        <end position="21"/>
    </location>
</feature>
<dbReference type="PANTHER" id="PTHR33164">
    <property type="entry name" value="TRANSCRIPTIONAL REGULATOR, MARR FAMILY"/>
    <property type="match status" value="1"/>
</dbReference>
<dbReference type="InterPro" id="IPR011991">
    <property type="entry name" value="ArsR-like_HTH"/>
</dbReference>
<protein>
    <recommendedName>
        <fullName evidence="5">HTH marR-type domain-containing protein</fullName>
    </recommendedName>
</protein>
<dbReference type="InterPro" id="IPR012318">
    <property type="entry name" value="HTH_CRP"/>
</dbReference>
<dbReference type="AlphaFoldDB" id="A0A3D4T2C8"/>
<keyword evidence="3" id="KW-0804">Transcription</keyword>
<dbReference type="CDD" id="cd00090">
    <property type="entry name" value="HTH_ARSR"/>
    <property type="match status" value="1"/>
</dbReference>
<feature type="domain" description="HTH marR-type" evidence="5">
    <location>
        <begin position="25"/>
        <end position="155"/>
    </location>
</feature>
<dbReference type="PROSITE" id="PS50995">
    <property type="entry name" value="HTH_MARR_2"/>
    <property type="match status" value="1"/>
</dbReference>
<evidence type="ECO:0000256" key="4">
    <source>
        <dbReference type="SAM" id="MobiDB-lite"/>
    </source>
</evidence>
<dbReference type="SMART" id="SM00419">
    <property type="entry name" value="HTH_CRP"/>
    <property type="match status" value="1"/>
</dbReference>
<proteinExistence type="predicted"/>
<dbReference type="GO" id="GO:0003677">
    <property type="term" value="F:DNA binding"/>
    <property type="evidence" value="ECO:0007669"/>
    <property type="project" value="UniProtKB-KW"/>
</dbReference>
<dbReference type="InterPro" id="IPR039422">
    <property type="entry name" value="MarR/SlyA-like"/>
</dbReference>
<feature type="region of interest" description="Disordered" evidence="4">
    <location>
        <begin position="160"/>
        <end position="228"/>
    </location>
</feature>
<name>A0A3D4T2C8_9CORY</name>